<organism evidence="2 3">
    <name type="scientific">Acorus calamus</name>
    <name type="common">Sweet flag</name>
    <dbReference type="NCBI Taxonomy" id="4465"/>
    <lineage>
        <taxon>Eukaryota</taxon>
        <taxon>Viridiplantae</taxon>
        <taxon>Streptophyta</taxon>
        <taxon>Embryophyta</taxon>
        <taxon>Tracheophyta</taxon>
        <taxon>Spermatophyta</taxon>
        <taxon>Magnoliopsida</taxon>
        <taxon>Liliopsida</taxon>
        <taxon>Acoraceae</taxon>
        <taxon>Acorus</taxon>
    </lineage>
</organism>
<accession>A0AAV9E287</accession>
<feature type="coiled-coil region" evidence="1">
    <location>
        <begin position="67"/>
        <end position="101"/>
    </location>
</feature>
<evidence type="ECO:0000256" key="1">
    <source>
        <dbReference type="SAM" id="Coils"/>
    </source>
</evidence>
<sequence length="141" mass="16732">MRRLFSLASPLRRIMAVRSSDVRRSTVRCLGGLPATMIDASERRRRGPLAMYRSMVEEGKLRHDVFQEKVAVELEDLVERLERYEKDMEEYHVKLANWEKRREEERRGILVKEADIKQRSGEASGVNSRRGFIEKIMRRRQ</sequence>
<dbReference type="Proteomes" id="UP001180020">
    <property type="component" value="Unassembled WGS sequence"/>
</dbReference>
<dbReference type="AlphaFoldDB" id="A0AAV9E287"/>
<name>A0AAV9E287_ACOCL</name>
<proteinExistence type="predicted"/>
<protein>
    <submittedName>
        <fullName evidence="2">Uncharacterized protein</fullName>
    </submittedName>
</protein>
<evidence type="ECO:0000313" key="3">
    <source>
        <dbReference type="Proteomes" id="UP001180020"/>
    </source>
</evidence>
<keyword evidence="3" id="KW-1185">Reference proteome</keyword>
<reference evidence="2" key="2">
    <citation type="submission" date="2023-06" db="EMBL/GenBank/DDBJ databases">
        <authorList>
            <person name="Ma L."/>
            <person name="Liu K.-W."/>
            <person name="Li Z."/>
            <person name="Hsiao Y.-Y."/>
            <person name="Qi Y."/>
            <person name="Fu T."/>
            <person name="Tang G."/>
            <person name="Zhang D."/>
            <person name="Sun W.-H."/>
            <person name="Liu D.-K."/>
            <person name="Li Y."/>
            <person name="Chen G.-Z."/>
            <person name="Liu X.-D."/>
            <person name="Liao X.-Y."/>
            <person name="Jiang Y.-T."/>
            <person name="Yu X."/>
            <person name="Hao Y."/>
            <person name="Huang J."/>
            <person name="Zhao X.-W."/>
            <person name="Ke S."/>
            <person name="Chen Y.-Y."/>
            <person name="Wu W.-L."/>
            <person name="Hsu J.-L."/>
            <person name="Lin Y.-F."/>
            <person name="Huang M.-D."/>
            <person name="Li C.-Y."/>
            <person name="Huang L."/>
            <person name="Wang Z.-W."/>
            <person name="Zhao X."/>
            <person name="Zhong W.-Y."/>
            <person name="Peng D.-H."/>
            <person name="Ahmad S."/>
            <person name="Lan S."/>
            <person name="Zhang J.-S."/>
            <person name="Tsai W.-C."/>
            <person name="Van De Peer Y."/>
            <person name="Liu Z.-J."/>
        </authorList>
    </citation>
    <scope>NUCLEOTIDE SEQUENCE</scope>
    <source>
        <strain evidence="2">CP</strain>
        <tissue evidence="2">Leaves</tissue>
    </source>
</reference>
<keyword evidence="1" id="KW-0175">Coiled coil</keyword>
<gene>
    <name evidence="2" type="ORF">QJS10_CPA10g00334</name>
</gene>
<dbReference type="EMBL" id="JAUJYO010000010">
    <property type="protein sequence ID" value="KAK1307119.1"/>
    <property type="molecule type" value="Genomic_DNA"/>
</dbReference>
<reference evidence="2" key="1">
    <citation type="journal article" date="2023" name="Nat. Commun.">
        <title>Diploid and tetraploid genomes of Acorus and the evolution of monocots.</title>
        <authorList>
            <person name="Ma L."/>
            <person name="Liu K.W."/>
            <person name="Li Z."/>
            <person name="Hsiao Y.Y."/>
            <person name="Qi Y."/>
            <person name="Fu T."/>
            <person name="Tang G.D."/>
            <person name="Zhang D."/>
            <person name="Sun W.H."/>
            <person name="Liu D.K."/>
            <person name="Li Y."/>
            <person name="Chen G.Z."/>
            <person name="Liu X.D."/>
            <person name="Liao X.Y."/>
            <person name="Jiang Y.T."/>
            <person name="Yu X."/>
            <person name="Hao Y."/>
            <person name="Huang J."/>
            <person name="Zhao X.W."/>
            <person name="Ke S."/>
            <person name="Chen Y.Y."/>
            <person name="Wu W.L."/>
            <person name="Hsu J.L."/>
            <person name="Lin Y.F."/>
            <person name="Huang M.D."/>
            <person name="Li C.Y."/>
            <person name="Huang L."/>
            <person name="Wang Z.W."/>
            <person name="Zhao X."/>
            <person name="Zhong W.Y."/>
            <person name="Peng D.H."/>
            <person name="Ahmad S."/>
            <person name="Lan S."/>
            <person name="Zhang J.S."/>
            <person name="Tsai W.C."/>
            <person name="Van de Peer Y."/>
            <person name="Liu Z.J."/>
        </authorList>
    </citation>
    <scope>NUCLEOTIDE SEQUENCE</scope>
    <source>
        <strain evidence="2">CP</strain>
    </source>
</reference>
<comment type="caution">
    <text evidence="2">The sequence shown here is derived from an EMBL/GenBank/DDBJ whole genome shotgun (WGS) entry which is preliminary data.</text>
</comment>
<evidence type="ECO:0000313" key="2">
    <source>
        <dbReference type="EMBL" id="KAK1307119.1"/>
    </source>
</evidence>